<evidence type="ECO:0000313" key="2">
    <source>
        <dbReference type="Proteomes" id="UP000076858"/>
    </source>
</evidence>
<feature type="non-terminal residue" evidence="1">
    <location>
        <position position="62"/>
    </location>
</feature>
<feature type="non-terminal residue" evidence="1">
    <location>
        <position position="1"/>
    </location>
</feature>
<name>A0A164FJJ8_9CRUS</name>
<protein>
    <submittedName>
        <fullName evidence="1">Uncharacterized protein</fullName>
    </submittedName>
</protein>
<accession>A0A164FJJ8</accession>
<reference evidence="1 2" key="1">
    <citation type="submission" date="2016-03" db="EMBL/GenBank/DDBJ databases">
        <title>EvidentialGene: Evidence-directed Construction of Genes on Genomes.</title>
        <authorList>
            <person name="Gilbert D.G."/>
            <person name="Choi J.-H."/>
            <person name="Mockaitis K."/>
            <person name="Colbourne J."/>
            <person name="Pfrender M."/>
        </authorList>
    </citation>
    <scope>NUCLEOTIDE SEQUENCE [LARGE SCALE GENOMIC DNA]</scope>
    <source>
        <strain evidence="1 2">Xinb3</strain>
        <tissue evidence="1">Complete organism</tissue>
    </source>
</reference>
<organism evidence="1 2">
    <name type="scientific">Daphnia magna</name>
    <dbReference type="NCBI Taxonomy" id="35525"/>
    <lineage>
        <taxon>Eukaryota</taxon>
        <taxon>Metazoa</taxon>
        <taxon>Ecdysozoa</taxon>
        <taxon>Arthropoda</taxon>
        <taxon>Crustacea</taxon>
        <taxon>Branchiopoda</taxon>
        <taxon>Diplostraca</taxon>
        <taxon>Cladocera</taxon>
        <taxon>Anomopoda</taxon>
        <taxon>Daphniidae</taxon>
        <taxon>Daphnia</taxon>
    </lineage>
</organism>
<proteinExistence type="predicted"/>
<keyword evidence="2" id="KW-1185">Reference proteome</keyword>
<sequence length="62" mass="6690">YSPVEVLTYTDRTTPSGLGMTRVTRPMGQCPLGEFGATTSTVSSTAKFFLSKSHFRRSVSVG</sequence>
<comment type="caution">
    <text evidence="1">The sequence shown here is derived from an EMBL/GenBank/DDBJ whole genome shotgun (WGS) entry which is preliminary data.</text>
</comment>
<dbReference type="EMBL" id="LRGB01019835">
    <property type="protein sequence ID" value="KZR97849.1"/>
    <property type="molecule type" value="Genomic_DNA"/>
</dbReference>
<dbReference type="AlphaFoldDB" id="A0A164FJJ8"/>
<evidence type="ECO:0000313" key="1">
    <source>
        <dbReference type="EMBL" id="KZR97849.1"/>
    </source>
</evidence>
<gene>
    <name evidence="1" type="ORF">APZ42_007051</name>
</gene>
<dbReference type="Proteomes" id="UP000076858">
    <property type="component" value="Unassembled WGS sequence"/>
</dbReference>